<proteinExistence type="predicted"/>
<dbReference type="PROSITE" id="PS50113">
    <property type="entry name" value="PAC"/>
    <property type="match status" value="1"/>
</dbReference>
<comment type="catalytic activity">
    <reaction evidence="1">
        <text>ATP + protein L-histidine = ADP + protein N-phospho-L-histidine.</text>
        <dbReference type="EC" id="2.7.13.3"/>
    </reaction>
</comment>
<evidence type="ECO:0000256" key="6">
    <source>
        <dbReference type="ARBA" id="ARBA00022840"/>
    </source>
</evidence>
<evidence type="ECO:0000313" key="10">
    <source>
        <dbReference type="EMBL" id="ETX02952.1"/>
    </source>
</evidence>
<dbReference type="Pfam" id="PF01590">
    <property type="entry name" value="GAF"/>
    <property type="match status" value="2"/>
</dbReference>
<evidence type="ECO:0000259" key="9">
    <source>
        <dbReference type="PROSITE" id="PS50113"/>
    </source>
</evidence>
<dbReference type="SUPFAM" id="SSF47384">
    <property type="entry name" value="Homodimeric domain of signal transducing histidine kinase"/>
    <property type="match status" value="1"/>
</dbReference>
<keyword evidence="6" id="KW-0067">ATP-binding</keyword>
<dbReference type="GO" id="GO:0000155">
    <property type="term" value="F:phosphorelay sensor kinase activity"/>
    <property type="evidence" value="ECO:0007669"/>
    <property type="project" value="InterPro"/>
</dbReference>
<evidence type="ECO:0000256" key="8">
    <source>
        <dbReference type="SAM" id="Coils"/>
    </source>
</evidence>
<evidence type="ECO:0000256" key="4">
    <source>
        <dbReference type="ARBA" id="ARBA00022741"/>
    </source>
</evidence>
<gene>
    <name evidence="10" type="ORF">ETSY1_01725</name>
</gene>
<dbReference type="Proteomes" id="UP000019141">
    <property type="component" value="Unassembled WGS sequence"/>
</dbReference>
<feature type="domain" description="PAC" evidence="9">
    <location>
        <begin position="1"/>
        <end position="35"/>
    </location>
</feature>
<evidence type="ECO:0000256" key="3">
    <source>
        <dbReference type="ARBA" id="ARBA00022679"/>
    </source>
</evidence>
<dbReference type="InterPro" id="IPR003018">
    <property type="entry name" value="GAF"/>
</dbReference>
<comment type="caution">
    <text evidence="10">The sequence shown here is derived from an EMBL/GenBank/DDBJ whole genome shotgun (WGS) entry which is preliminary data.</text>
</comment>
<protein>
    <recommendedName>
        <fullName evidence="2">histidine kinase</fullName>
        <ecNumber evidence="2">2.7.13.3</ecNumber>
    </recommendedName>
</protein>
<keyword evidence="5" id="KW-0418">Kinase</keyword>
<dbReference type="SMART" id="SM00388">
    <property type="entry name" value="HisKA"/>
    <property type="match status" value="1"/>
</dbReference>
<dbReference type="GO" id="GO:0005524">
    <property type="term" value="F:ATP binding"/>
    <property type="evidence" value="ECO:0007669"/>
    <property type="project" value="UniProtKB-KW"/>
</dbReference>
<dbReference type="HOGENOM" id="CLU_481205_0_0_7"/>
<sequence length="566" mass="63262">MRVTPIYDDLGQPQYLLAISEDITERKHAEKSLQTYANRLQTLTYLNRLVSSSLHMEDVLREMARATAKLMDAPLAILCVADETKQTLDVVAFSDKLMGSDYPIKTVRFGEGAFGWIATHQRILNVANVFEDDRFLDLDWLERYHLQSYYGIPIVNQGTLIGVLSMMGRRPFRLDSVEGTLLDSLMAQAIIAVEHARHFQAMQAQAEALSQANRALEHEIAERTYAEARLQQAQEELEDRVHERTADLAQANDRLQAEIAERTQAEATLRQRETQLQHLTAIGRIMSASLDLQEVYQRFAEEVRQLIPFDRITLTNLDVSRGIATVDYVCGMPVEGRNPGDVYTLPGTIADEVARTAAGKLISVDYETSIGQAFSGSIPLEQSGLRSHLVHPLIMHDHVIGLLYLGSIQPHAYDEQDLQLVESVSNQIAGAIANAQHFAERKRLEIQLQQAHKMEAIGTLAGGIAHDFNNILAVVIGYTELLSFELAVESVPESYVQEILTACRRAKALVQQILTFSRQRDPERRPVPLHCVVNETLQLLRASLPATIAFQCHIDPQSGAVMADPT</sequence>
<organism evidence="10 11">
    <name type="scientific">Entotheonella factor</name>
    <dbReference type="NCBI Taxonomy" id="1429438"/>
    <lineage>
        <taxon>Bacteria</taxon>
        <taxon>Pseudomonadati</taxon>
        <taxon>Nitrospinota/Tectimicrobiota group</taxon>
        <taxon>Candidatus Tectimicrobiota</taxon>
        <taxon>Candidatus Entotheonellia</taxon>
        <taxon>Candidatus Entotheonellales</taxon>
        <taxon>Candidatus Entotheonellaceae</taxon>
        <taxon>Candidatus Entotheonella</taxon>
    </lineage>
</organism>
<keyword evidence="4" id="KW-0547">Nucleotide-binding</keyword>
<dbReference type="EC" id="2.7.13.3" evidence="2"/>
<keyword evidence="8" id="KW-0175">Coiled coil</keyword>
<evidence type="ECO:0000256" key="2">
    <source>
        <dbReference type="ARBA" id="ARBA00012438"/>
    </source>
</evidence>
<keyword evidence="7" id="KW-0902">Two-component regulatory system</keyword>
<dbReference type="Gene3D" id="3.30.450.20">
    <property type="entry name" value="PAS domain"/>
    <property type="match status" value="1"/>
</dbReference>
<evidence type="ECO:0000256" key="1">
    <source>
        <dbReference type="ARBA" id="ARBA00000085"/>
    </source>
</evidence>
<dbReference type="EMBL" id="AZHW01000092">
    <property type="protein sequence ID" value="ETX02952.1"/>
    <property type="molecule type" value="Genomic_DNA"/>
</dbReference>
<evidence type="ECO:0000313" key="11">
    <source>
        <dbReference type="Proteomes" id="UP000019141"/>
    </source>
</evidence>
<dbReference type="CDD" id="cd00082">
    <property type="entry name" value="HisKA"/>
    <property type="match status" value="1"/>
</dbReference>
<dbReference type="Gene3D" id="1.10.287.130">
    <property type="match status" value="1"/>
</dbReference>
<dbReference type="SUPFAM" id="SSF55781">
    <property type="entry name" value="GAF domain-like"/>
    <property type="match status" value="2"/>
</dbReference>
<dbReference type="InterPro" id="IPR036097">
    <property type="entry name" value="HisK_dim/P_sf"/>
</dbReference>
<accession>W4LZY3</accession>
<evidence type="ECO:0000256" key="5">
    <source>
        <dbReference type="ARBA" id="ARBA00022777"/>
    </source>
</evidence>
<keyword evidence="3" id="KW-0808">Transferase</keyword>
<dbReference type="AlphaFoldDB" id="W4LZY3"/>
<evidence type="ECO:0000256" key="7">
    <source>
        <dbReference type="ARBA" id="ARBA00023012"/>
    </source>
</evidence>
<reference evidence="10 11" key="1">
    <citation type="journal article" date="2014" name="Nature">
        <title>An environmental bacterial taxon with a large and distinct metabolic repertoire.</title>
        <authorList>
            <person name="Wilson M.C."/>
            <person name="Mori T."/>
            <person name="Ruckert C."/>
            <person name="Uria A.R."/>
            <person name="Helf M.J."/>
            <person name="Takada K."/>
            <person name="Gernert C."/>
            <person name="Steffens U.A."/>
            <person name="Heycke N."/>
            <person name="Schmitt S."/>
            <person name="Rinke C."/>
            <person name="Helfrich E.J."/>
            <person name="Brachmann A.O."/>
            <person name="Gurgui C."/>
            <person name="Wakimoto T."/>
            <person name="Kracht M."/>
            <person name="Crusemann M."/>
            <person name="Hentschel U."/>
            <person name="Abe I."/>
            <person name="Matsunaga S."/>
            <person name="Kalinowski J."/>
            <person name="Takeyama H."/>
            <person name="Piel J."/>
        </authorList>
    </citation>
    <scope>NUCLEOTIDE SEQUENCE [LARGE SCALE GENOMIC DNA]</scope>
    <source>
        <strain evidence="11">TSY1</strain>
    </source>
</reference>
<dbReference type="Gene3D" id="3.30.450.40">
    <property type="match status" value="2"/>
</dbReference>
<feature type="coiled-coil region" evidence="8">
    <location>
        <begin position="199"/>
        <end position="272"/>
    </location>
</feature>
<dbReference type="Pfam" id="PF00512">
    <property type="entry name" value="HisKA"/>
    <property type="match status" value="1"/>
</dbReference>
<keyword evidence="11" id="KW-1185">Reference proteome</keyword>
<dbReference type="PANTHER" id="PTHR43065:SF46">
    <property type="entry name" value="C4-DICARBOXYLATE TRANSPORT SENSOR PROTEIN DCTB"/>
    <property type="match status" value="1"/>
</dbReference>
<dbReference type="SMART" id="SM00065">
    <property type="entry name" value="GAF"/>
    <property type="match status" value="2"/>
</dbReference>
<dbReference type="InterPro" id="IPR000700">
    <property type="entry name" value="PAS-assoc_C"/>
</dbReference>
<dbReference type="InterPro" id="IPR003661">
    <property type="entry name" value="HisK_dim/P_dom"/>
</dbReference>
<dbReference type="PANTHER" id="PTHR43065">
    <property type="entry name" value="SENSOR HISTIDINE KINASE"/>
    <property type="match status" value="1"/>
</dbReference>
<name>W4LZY3_ENTF1</name>
<dbReference type="InterPro" id="IPR029016">
    <property type="entry name" value="GAF-like_dom_sf"/>
</dbReference>